<name>A0ACB1MJW2_RANTA</name>
<dbReference type="Proteomes" id="UP001162501">
    <property type="component" value="Chromosome 34"/>
</dbReference>
<dbReference type="EMBL" id="OZ243562">
    <property type="protein sequence ID" value="CAN0501144.1"/>
    <property type="molecule type" value="Genomic_DNA"/>
</dbReference>
<reference evidence="1" key="1">
    <citation type="submission" date="2025-03" db="EMBL/GenBank/DDBJ databases">
        <authorList>
            <consortium name="ELIXIR-Norway"/>
            <consortium name="Elixir Norway"/>
        </authorList>
    </citation>
    <scope>NUCLEOTIDE SEQUENCE</scope>
</reference>
<sequence>MGGAAGDADASGLGAQGEAPHLLLCVCRPHSDKWSETLQASEGDRAQSLQATRLQGGQRRTGAGVLPRTGRGKENLGPGTRGAGPPGDTCVKRQREGGRLHAEEGGPRRNPPADILVLDSQPLELEKMQSAGLPTQSKALCYSSPRRGEFSPLTERRHVHRFLTGGLNRNPVEKEKPTDHRPLWTRPRD</sequence>
<accession>A0ACB1MJW2</accession>
<organism evidence="1 2">
    <name type="scientific">Rangifer tarandus platyrhynchus</name>
    <name type="common">Svalbard reindeer</name>
    <dbReference type="NCBI Taxonomy" id="3082113"/>
    <lineage>
        <taxon>Eukaryota</taxon>
        <taxon>Metazoa</taxon>
        <taxon>Chordata</taxon>
        <taxon>Craniata</taxon>
        <taxon>Vertebrata</taxon>
        <taxon>Euteleostomi</taxon>
        <taxon>Mammalia</taxon>
        <taxon>Eutheria</taxon>
        <taxon>Laurasiatheria</taxon>
        <taxon>Artiodactyla</taxon>
        <taxon>Ruminantia</taxon>
        <taxon>Pecora</taxon>
        <taxon>Cervidae</taxon>
        <taxon>Odocoileinae</taxon>
        <taxon>Rangifer</taxon>
    </lineage>
</organism>
<gene>
    <name evidence="1" type="ORF">MRATA1EN22A_LOCUS22309</name>
</gene>
<evidence type="ECO:0000313" key="1">
    <source>
        <dbReference type="EMBL" id="CAN0501144.1"/>
    </source>
</evidence>
<protein>
    <submittedName>
        <fullName evidence="1">Uncharacterized protein</fullName>
    </submittedName>
</protein>
<evidence type="ECO:0000313" key="2">
    <source>
        <dbReference type="Proteomes" id="UP001162501"/>
    </source>
</evidence>
<proteinExistence type="predicted"/>